<feature type="region of interest" description="Disordered" evidence="2">
    <location>
        <begin position="198"/>
        <end position="218"/>
    </location>
</feature>
<comment type="caution">
    <text evidence="4">The sequence shown here is derived from an EMBL/GenBank/DDBJ whole genome shotgun (WGS) entry which is preliminary data.</text>
</comment>
<organism evidence="4 5">
    <name type="scientific">Brevibacterium otitidis</name>
    <dbReference type="NCBI Taxonomy" id="53364"/>
    <lineage>
        <taxon>Bacteria</taxon>
        <taxon>Bacillati</taxon>
        <taxon>Actinomycetota</taxon>
        <taxon>Actinomycetes</taxon>
        <taxon>Micrococcales</taxon>
        <taxon>Brevibacteriaceae</taxon>
        <taxon>Brevibacterium</taxon>
    </lineage>
</organism>
<evidence type="ECO:0000313" key="5">
    <source>
        <dbReference type="Proteomes" id="UP001589707"/>
    </source>
</evidence>
<dbReference type="InterPro" id="IPR008160">
    <property type="entry name" value="Collagen"/>
</dbReference>
<sequence>MTTPRRRRAEFPPRWVLFICILAIAAGLALMWVSEQQAKQDADDARSNAETLADEVQQACRQGDVKIDGRSICYQADAVKQQATDPNTIGRVGPAGPPGPPGPTGPAGRGIQGVPGPAGAPGPAGKDSNAPGPAGRAGAAGADGKDGAVGPPGPKGDPGPAGPPGPRGDRGAAGESGRGIASIACGSDGAWKVTYSDGATEAVPGPCRVTPEAPVPAD</sequence>
<evidence type="ECO:0000256" key="3">
    <source>
        <dbReference type="SAM" id="Phobius"/>
    </source>
</evidence>
<dbReference type="EMBL" id="JBHMAU010000052">
    <property type="protein sequence ID" value="MFB9776346.1"/>
    <property type="molecule type" value="Genomic_DNA"/>
</dbReference>
<keyword evidence="5" id="KW-1185">Reference proteome</keyword>
<accession>A0ABV5X1N2</accession>
<gene>
    <name evidence="4" type="ORF">ACFFN1_08005</name>
</gene>
<keyword evidence="3" id="KW-0812">Transmembrane</keyword>
<feature type="compositionally biased region" description="Pro residues" evidence="2">
    <location>
        <begin position="151"/>
        <end position="166"/>
    </location>
</feature>
<dbReference type="RefSeq" id="WP_376840159.1">
    <property type="nucleotide sequence ID" value="NZ_JBHMAU010000052.1"/>
</dbReference>
<reference evidence="4 5" key="1">
    <citation type="submission" date="2024-09" db="EMBL/GenBank/DDBJ databases">
        <authorList>
            <person name="Sun Q."/>
            <person name="Mori K."/>
        </authorList>
    </citation>
    <scope>NUCLEOTIDE SEQUENCE [LARGE SCALE GENOMIC DNA]</scope>
    <source>
        <strain evidence="4 5">JCM 11683</strain>
    </source>
</reference>
<name>A0ABV5X1N2_9MICO</name>
<feature type="coiled-coil region" evidence="1">
    <location>
        <begin position="35"/>
        <end position="62"/>
    </location>
</feature>
<feature type="compositionally biased region" description="Pro residues" evidence="2">
    <location>
        <begin position="95"/>
        <end position="104"/>
    </location>
</feature>
<evidence type="ECO:0000313" key="4">
    <source>
        <dbReference type="EMBL" id="MFB9776346.1"/>
    </source>
</evidence>
<keyword evidence="3" id="KW-0472">Membrane</keyword>
<dbReference type="Proteomes" id="UP001589707">
    <property type="component" value="Unassembled WGS sequence"/>
</dbReference>
<feature type="transmembrane region" description="Helical" evidence="3">
    <location>
        <begin position="15"/>
        <end position="33"/>
    </location>
</feature>
<evidence type="ECO:0008006" key="6">
    <source>
        <dbReference type="Google" id="ProtNLM"/>
    </source>
</evidence>
<evidence type="ECO:0000256" key="1">
    <source>
        <dbReference type="SAM" id="Coils"/>
    </source>
</evidence>
<feature type="region of interest" description="Disordered" evidence="2">
    <location>
        <begin position="84"/>
        <end position="183"/>
    </location>
</feature>
<protein>
    <recommendedName>
        <fullName evidence="6">Collagen triple helix repeat-containing protein</fullName>
    </recommendedName>
</protein>
<dbReference type="PANTHER" id="PTHR24637:SF421">
    <property type="entry name" value="CUTICLE COLLAGEN DPY-2"/>
    <property type="match status" value="1"/>
</dbReference>
<evidence type="ECO:0000256" key="2">
    <source>
        <dbReference type="SAM" id="MobiDB-lite"/>
    </source>
</evidence>
<feature type="compositionally biased region" description="Low complexity" evidence="2">
    <location>
        <begin position="115"/>
        <end position="142"/>
    </location>
</feature>
<dbReference type="Gene3D" id="1.20.5.320">
    <property type="entry name" value="6-Phosphogluconate Dehydrogenase, domain 3"/>
    <property type="match status" value="1"/>
</dbReference>
<keyword evidence="1" id="KW-0175">Coiled coil</keyword>
<dbReference type="PANTHER" id="PTHR24637">
    <property type="entry name" value="COLLAGEN"/>
    <property type="match status" value="1"/>
</dbReference>
<proteinExistence type="predicted"/>
<keyword evidence="3" id="KW-1133">Transmembrane helix</keyword>
<dbReference type="Pfam" id="PF01391">
    <property type="entry name" value="Collagen"/>
    <property type="match status" value="1"/>
</dbReference>